<dbReference type="GO" id="GO:0008233">
    <property type="term" value="F:peptidase activity"/>
    <property type="evidence" value="ECO:0007669"/>
    <property type="project" value="UniProtKB-KW"/>
</dbReference>
<accession>A0A450UH96</accession>
<protein>
    <submittedName>
        <fullName evidence="2">Predicted aspartyl protease</fullName>
    </submittedName>
</protein>
<keyword evidence="2" id="KW-0378">Hydrolase</keyword>
<dbReference type="EMBL" id="CAADFF010000013">
    <property type="protein sequence ID" value="VFJ89008.1"/>
    <property type="molecule type" value="Genomic_DNA"/>
</dbReference>
<dbReference type="EMBL" id="CAADFH010000019">
    <property type="protein sequence ID" value="VFJ91900.1"/>
    <property type="molecule type" value="Genomic_DNA"/>
</dbReference>
<sequence length="120" mass="13234">MGMTYVTAQIFDFNKTGKPYEAEFPVDTGAMDCMAPAEELERAGIRKEQKSVYELASGEKVEYERGFARIALMGQETVSRVIFGPKGIEPILGALVLEGLGFVVDSTDKQLKKLPVRSLK</sequence>
<gene>
    <name evidence="2" type="ORF">BECKLFY1418A_GA0070994_101912</name>
    <name evidence="1" type="ORF">BECKLFY1418B_GA0070995_101326</name>
</gene>
<proteinExistence type="predicted"/>
<evidence type="ECO:0000313" key="1">
    <source>
        <dbReference type="EMBL" id="VFJ89008.1"/>
    </source>
</evidence>
<dbReference type="GO" id="GO:0006508">
    <property type="term" value="P:proteolysis"/>
    <property type="evidence" value="ECO:0007669"/>
    <property type="project" value="UniProtKB-KW"/>
</dbReference>
<dbReference type="InterPro" id="IPR021109">
    <property type="entry name" value="Peptidase_aspartic_dom_sf"/>
</dbReference>
<organism evidence="2">
    <name type="scientific">Candidatus Kentrum sp. LFY</name>
    <dbReference type="NCBI Taxonomy" id="2126342"/>
    <lineage>
        <taxon>Bacteria</taxon>
        <taxon>Pseudomonadati</taxon>
        <taxon>Pseudomonadota</taxon>
        <taxon>Gammaproteobacteria</taxon>
        <taxon>Candidatus Kentrum</taxon>
    </lineage>
</organism>
<evidence type="ECO:0000313" key="2">
    <source>
        <dbReference type="EMBL" id="VFJ91900.1"/>
    </source>
</evidence>
<dbReference type="AlphaFoldDB" id="A0A450UH96"/>
<keyword evidence="2" id="KW-0645">Protease</keyword>
<name>A0A450UH96_9GAMM</name>
<reference evidence="2" key="1">
    <citation type="submission" date="2019-02" db="EMBL/GenBank/DDBJ databases">
        <authorList>
            <person name="Gruber-Vodicka R. H."/>
            <person name="Seah K. B. B."/>
        </authorList>
    </citation>
    <scope>NUCLEOTIDE SEQUENCE</scope>
    <source>
        <strain evidence="2">BECK_M6</strain>
        <strain evidence="1">BECK_M7</strain>
    </source>
</reference>
<dbReference type="Gene3D" id="2.40.70.10">
    <property type="entry name" value="Acid Proteases"/>
    <property type="match status" value="1"/>
</dbReference>